<dbReference type="PATRIC" id="fig|1618489.3.peg.270"/>
<reference evidence="10 11" key="1">
    <citation type="journal article" date="2015" name="Nature">
        <title>rRNA introns, odd ribosomes, and small enigmatic genomes across a large radiation of phyla.</title>
        <authorList>
            <person name="Brown C.T."/>
            <person name="Hug L.A."/>
            <person name="Thomas B.C."/>
            <person name="Sharon I."/>
            <person name="Castelle C.J."/>
            <person name="Singh A."/>
            <person name="Wilkins M.J."/>
            <person name="Williams K.H."/>
            <person name="Banfield J.F."/>
        </authorList>
    </citation>
    <scope>NUCLEOTIDE SEQUENCE [LARGE SCALE GENOMIC DNA]</scope>
</reference>
<keyword evidence="5" id="KW-0804">Transcription</keyword>
<evidence type="ECO:0000313" key="10">
    <source>
        <dbReference type="EMBL" id="KKQ91405.1"/>
    </source>
</evidence>
<dbReference type="Proteomes" id="UP000033841">
    <property type="component" value="Unassembled WGS sequence"/>
</dbReference>
<dbReference type="AlphaFoldDB" id="A0A0G0LTU5"/>
<evidence type="ECO:0000256" key="2">
    <source>
        <dbReference type="ARBA" id="ARBA00022478"/>
    </source>
</evidence>
<evidence type="ECO:0000256" key="7">
    <source>
        <dbReference type="SAM" id="MobiDB-lite"/>
    </source>
</evidence>
<keyword evidence="4" id="KW-0548">Nucleotidyltransferase</keyword>
<sequence>MLIDAAKSTKNKRKSAKRTPRSLSDLLRGKKGRFRRNLLGKRVDYSGRSAIVVGPELKLNEVGLPKEIALEMYRPFVLRELMMIGPIIGSTKFMIFWKKLPKIVIFFLTVPRLFINFLFRLSNQN</sequence>
<dbReference type="EC" id="2.7.7.6" evidence="1"/>
<dbReference type="GO" id="GO:0003677">
    <property type="term" value="F:DNA binding"/>
    <property type="evidence" value="ECO:0007669"/>
    <property type="project" value="InterPro"/>
</dbReference>
<keyword evidence="8" id="KW-0812">Transmembrane</keyword>
<name>A0A0G0LTU5_9BACT</name>
<feature type="region of interest" description="Disordered" evidence="7">
    <location>
        <begin position="1"/>
        <end position="22"/>
    </location>
</feature>
<accession>A0A0G0LTU5</accession>
<keyword evidence="8" id="KW-0472">Membrane</keyword>
<evidence type="ECO:0000313" key="11">
    <source>
        <dbReference type="Proteomes" id="UP000033841"/>
    </source>
</evidence>
<dbReference type="SUPFAM" id="SSF64484">
    <property type="entry name" value="beta and beta-prime subunits of DNA dependent RNA-polymerase"/>
    <property type="match status" value="1"/>
</dbReference>
<feature type="transmembrane region" description="Helical" evidence="8">
    <location>
        <begin position="103"/>
        <end position="121"/>
    </location>
</feature>
<dbReference type="PANTHER" id="PTHR19376:SF54">
    <property type="entry name" value="DNA-DIRECTED RNA POLYMERASE SUBUNIT BETA"/>
    <property type="match status" value="1"/>
</dbReference>
<dbReference type="InterPro" id="IPR006592">
    <property type="entry name" value="RNA_pol_N"/>
</dbReference>
<evidence type="ECO:0000256" key="8">
    <source>
        <dbReference type="SAM" id="Phobius"/>
    </source>
</evidence>
<proteinExistence type="predicted"/>
<dbReference type="GO" id="GO:0006351">
    <property type="term" value="P:DNA-templated transcription"/>
    <property type="evidence" value="ECO:0007669"/>
    <property type="project" value="InterPro"/>
</dbReference>
<dbReference type="GO" id="GO:0000428">
    <property type="term" value="C:DNA-directed RNA polymerase complex"/>
    <property type="evidence" value="ECO:0007669"/>
    <property type="project" value="UniProtKB-KW"/>
</dbReference>
<gene>
    <name evidence="10" type="ORF">UT14_C0013G0014</name>
</gene>
<evidence type="ECO:0000256" key="6">
    <source>
        <dbReference type="ARBA" id="ARBA00048552"/>
    </source>
</evidence>
<dbReference type="InterPro" id="IPR045867">
    <property type="entry name" value="DNA-dir_RpoC_beta_prime"/>
</dbReference>
<evidence type="ECO:0000259" key="9">
    <source>
        <dbReference type="SMART" id="SM00663"/>
    </source>
</evidence>
<dbReference type="InterPro" id="IPR000722">
    <property type="entry name" value="RNA_pol_asu"/>
</dbReference>
<dbReference type="GO" id="GO:0003899">
    <property type="term" value="F:DNA-directed RNA polymerase activity"/>
    <property type="evidence" value="ECO:0007669"/>
    <property type="project" value="UniProtKB-EC"/>
</dbReference>
<dbReference type="Pfam" id="PF00623">
    <property type="entry name" value="RNA_pol_Rpb1_2"/>
    <property type="match status" value="1"/>
</dbReference>
<feature type="domain" description="RNA polymerase N-terminal" evidence="9">
    <location>
        <begin position="1"/>
        <end position="122"/>
    </location>
</feature>
<protein>
    <recommendedName>
        <fullName evidence="1">DNA-directed RNA polymerase</fullName>
        <ecNumber evidence="1">2.7.7.6</ecNumber>
    </recommendedName>
</protein>
<keyword evidence="3" id="KW-0808">Transferase</keyword>
<feature type="compositionally biased region" description="Basic residues" evidence="7">
    <location>
        <begin position="9"/>
        <end position="20"/>
    </location>
</feature>
<evidence type="ECO:0000256" key="5">
    <source>
        <dbReference type="ARBA" id="ARBA00023163"/>
    </source>
</evidence>
<organism evidence="10 11">
    <name type="scientific">Candidatus Shapirobacteria bacterium GW2011_GWE1_38_92</name>
    <dbReference type="NCBI Taxonomy" id="1618489"/>
    <lineage>
        <taxon>Bacteria</taxon>
        <taxon>Candidatus Shapironibacteriota</taxon>
    </lineage>
</organism>
<keyword evidence="8" id="KW-1133">Transmembrane helix</keyword>
<evidence type="ECO:0000256" key="4">
    <source>
        <dbReference type="ARBA" id="ARBA00022695"/>
    </source>
</evidence>
<evidence type="ECO:0000256" key="3">
    <source>
        <dbReference type="ARBA" id="ARBA00022679"/>
    </source>
</evidence>
<dbReference type="EMBL" id="LBVR01000013">
    <property type="protein sequence ID" value="KKQ91405.1"/>
    <property type="molecule type" value="Genomic_DNA"/>
</dbReference>
<dbReference type="Gene3D" id="2.40.40.20">
    <property type="match status" value="1"/>
</dbReference>
<dbReference type="PANTHER" id="PTHR19376">
    <property type="entry name" value="DNA-DIRECTED RNA POLYMERASE"/>
    <property type="match status" value="1"/>
</dbReference>
<dbReference type="SMART" id="SM00663">
    <property type="entry name" value="RPOLA_N"/>
    <property type="match status" value="1"/>
</dbReference>
<evidence type="ECO:0000256" key="1">
    <source>
        <dbReference type="ARBA" id="ARBA00012418"/>
    </source>
</evidence>
<keyword evidence="2 10" id="KW-0240">DNA-directed RNA polymerase</keyword>
<comment type="catalytic activity">
    <reaction evidence="6">
        <text>RNA(n) + a ribonucleoside 5'-triphosphate = RNA(n+1) + diphosphate</text>
        <dbReference type="Rhea" id="RHEA:21248"/>
        <dbReference type="Rhea" id="RHEA-COMP:14527"/>
        <dbReference type="Rhea" id="RHEA-COMP:17342"/>
        <dbReference type="ChEBI" id="CHEBI:33019"/>
        <dbReference type="ChEBI" id="CHEBI:61557"/>
        <dbReference type="ChEBI" id="CHEBI:140395"/>
        <dbReference type="EC" id="2.7.7.6"/>
    </reaction>
</comment>
<comment type="caution">
    <text evidence="10">The sequence shown here is derived from an EMBL/GenBank/DDBJ whole genome shotgun (WGS) entry which is preliminary data.</text>
</comment>